<evidence type="ECO:0000313" key="2">
    <source>
        <dbReference type="Proteomes" id="UP000250241"/>
    </source>
</evidence>
<name>A0A2Z5QYL6_9MICC</name>
<dbReference type="AlphaFoldDB" id="A0A2Z5QYL6"/>
<dbReference type="EMBL" id="AP017895">
    <property type="protein sequence ID" value="BAV87558.1"/>
    <property type="molecule type" value="Genomic_DNA"/>
</dbReference>
<organism evidence="1 2">
    <name type="scientific">Rothia aeria</name>
    <dbReference type="NCBI Taxonomy" id="172042"/>
    <lineage>
        <taxon>Bacteria</taxon>
        <taxon>Bacillati</taxon>
        <taxon>Actinomycetota</taxon>
        <taxon>Actinomycetes</taxon>
        <taxon>Micrococcales</taxon>
        <taxon>Micrococcaceae</taxon>
        <taxon>Rothia</taxon>
    </lineage>
</organism>
<keyword evidence="2" id="KW-1185">Reference proteome</keyword>
<gene>
    <name evidence="1" type="ORF">RA11412_1259</name>
</gene>
<proteinExistence type="predicted"/>
<accession>A0A2Z5QYL6</accession>
<sequence length="47" mass="5032">MKQLFASAIAPEEGNQKFILPGLDGLRAIAVSLVIVYHLWPTVVPGA</sequence>
<dbReference type="KEGG" id="raj:RA11412_1259"/>
<protein>
    <recommendedName>
        <fullName evidence="3">Acyltransferase</fullName>
    </recommendedName>
</protein>
<evidence type="ECO:0008006" key="3">
    <source>
        <dbReference type="Google" id="ProtNLM"/>
    </source>
</evidence>
<dbReference type="Proteomes" id="UP000250241">
    <property type="component" value="Chromosome"/>
</dbReference>
<reference evidence="1 2" key="1">
    <citation type="submission" date="2016-10" db="EMBL/GenBank/DDBJ databases">
        <title>Genome sequence of Rothia aeria strain JCM11412.</title>
        <authorList>
            <person name="Nambu T."/>
        </authorList>
    </citation>
    <scope>NUCLEOTIDE SEQUENCE [LARGE SCALE GENOMIC DNA]</scope>
    <source>
        <strain evidence="1 2">JCM 11412</strain>
    </source>
</reference>
<evidence type="ECO:0000313" key="1">
    <source>
        <dbReference type="EMBL" id="BAV87558.1"/>
    </source>
</evidence>